<dbReference type="PROSITE" id="PS51034">
    <property type="entry name" value="ZP_2"/>
    <property type="match status" value="1"/>
</dbReference>
<evidence type="ECO:0000259" key="3">
    <source>
        <dbReference type="PROSITE" id="PS51034"/>
    </source>
</evidence>
<dbReference type="PANTHER" id="PTHR14002:SF43">
    <property type="entry name" value="DELTA-LIKE PROTEIN"/>
    <property type="match status" value="1"/>
</dbReference>
<protein>
    <recommendedName>
        <fullName evidence="3">ZP domain-containing protein</fullName>
    </recommendedName>
</protein>
<dbReference type="EMBL" id="CAXITT010000138">
    <property type="protein sequence ID" value="CAL1533222.1"/>
    <property type="molecule type" value="Genomic_DNA"/>
</dbReference>
<dbReference type="Gene3D" id="2.60.40.4100">
    <property type="entry name" value="Zona pellucida, ZP-C domain"/>
    <property type="match status" value="1"/>
</dbReference>
<dbReference type="InterPro" id="IPR055355">
    <property type="entry name" value="ZP-C"/>
</dbReference>
<organism evidence="4 5">
    <name type="scientific">Lymnaea stagnalis</name>
    <name type="common">Great pond snail</name>
    <name type="synonym">Helix stagnalis</name>
    <dbReference type="NCBI Taxonomy" id="6523"/>
    <lineage>
        <taxon>Eukaryota</taxon>
        <taxon>Metazoa</taxon>
        <taxon>Spiralia</taxon>
        <taxon>Lophotrochozoa</taxon>
        <taxon>Mollusca</taxon>
        <taxon>Gastropoda</taxon>
        <taxon>Heterobranchia</taxon>
        <taxon>Euthyneura</taxon>
        <taxon>Panpulmonata</taxon>
        <taxon>Hygrophila</taxon>
        <taxon>Lymnaeoidea</taxon>
        <taxon>Lymnaeidae</taxon>
        <taxon>Lymnaea</taxon>
    </lineage>
</organism>
<keyword evidence="2" id="KW-1015">Disulfide bond</keyword>
<dbReference type="Proteomes" id="UP001497497">
    <property type="component" value="Unassembled WGS sequence"/>
</dbReference>
<dbReference type="AlphaFoldDB" id="A0AAV2HH07"/>
<keyword evidence="1" id="KW-0732">Signal</keyword>
<name>A0AAV2HH07_LYMST</name>
<evidence type="ECO:0000313" key="4">
    <source>
        <dbReference type="EMBL" id="CAL1533222.1"/>
    </source>
</evidence>
<dbReference type="InterPro" id="IPR042235">
    <property type="entry name" value="ZP-C_dom"/>
</dbReference>
<dbReference type="InterPro" id="IPR001507">
    <property type="entry name" value="ZP_dom"/>
</dbReference>
<evidence type="ECO:0000256" key="1">
    <source>
        <dbReference type="ARBA" id="ARBA00022729"/>
    </source>
</evidence>
<evidence type="ECO:0000256" key="2">
    <source>
        <dbReference type="ARBA" id="ARBA00023157"/>
    </source>
</evidence>
<feature type="domain" description="ZP" evidence="3">
    <location>
        <begin position="1"/>
        <end position="192"/>
    </location>
</feature>
<gene>
    <name evidence="4" type="ORF">GSLYS_00007240001</name>
</gene>
<reference evidence="4 5" key="1">
    <citation type="submission" date="2024-04" db="EMBL/GenBank/DDBJ databases">
        <authorList>
            <consortium name="Genoscope - CEA"/>
            <person name="William W."/>
        </authorList>
    </citation>
    <scope>NUCLEOTIDE SEQUENCE [LARGE SCALE GENOMIC DNA]</scope>
</reference>
<accession>A0AAV2HH07</accession>
<sequence length="216" mass="23976">MTNKITVHTDLDVGGGVVFGEDYTIDLSCTIPKHQSVDGSFQGVTAEPVLETSENKTMGYILKEYETADYTKEITSFPVLIPSNRNIFFEVSLKAEDRINSSYGIKVDECKATPSLDPNNPTHFTMISNNCPAVSAVHILTNPSLDVFRFYIHSFHFSGADNKDNYVYVHCDVTICPKTSCPNGCSVPGRRRRRSNASPLVTLTIGPYIFVDDKLH</sequence>
<proteinExistence type="predicted"/>
<evidence type="ECO:0000313" key="5">
    <source>
        <dbReference type="Proteomes" id="UP001497497"/>
    </source>
</evidence>
<comment type="caution">
    <text evidence="4">The sequence shown here is derived from an EMBL/GenBank/DDBJ whole genome shotgun (WGS) entry which is preliminary data.</text>
</comment>
<dbReference type="Pfam" id="PF00100">
    <property type="entry name" value="Zona_pellucida"/>
    <property type="match status" value="1"/>
</dbReference>
<dbReference type="PANTHER" id="PTHR14002">
    <property type="entry name" value="ENDOGLIN/TGF-BETA RECEPTOR TYPE III"/>
    <property type="match status" value="1"/>
</dbReference>
<keyword evidence="5" id="KW-1185">Reference proteome</keyword>